<comment type="caution">
    <text evidence="2">The sequence shown here is derived from an EMBL/GenBank/DDBJ whole genome shotgun (WGS) entry which is preliminary data.</text>
</comment>
<evidence type="ECO:0000259" key="1">
    <source>
        <dbReference type="Pfam" id="PF20279"/>
    </source>
</evidence>
<sequence length="304" mass="35277">MKYPLENLTDTEFETLVALICSEILGTGTIVFSDGKDGGRDAEFKGTANNFPSKSKPWSGKIIIQAKHTNRNNASCSESDFQSILKTSVIPAIQKLKKKNEIDYYLLFTNRKLSGVQHPKIEDIFDTKTGIENRVIGLEQIELWITSHPSIAKKLNLNKLLLPLNFDENDLRLIVNSFSKLDKKKGELSKIPENRDIENKNKLNALSKEYFDNVIKKNLIYFGQIRAFLTDSINKEYLDKYENTIDDINAKIIVHRTDFEKFEMILEFLYDFIVENNTELKNKRRLVRLFLHYMYYNCDIGINE</sequence>
<dbReference type="Proteomes" id="UP001168579">
    <property type="component" value="Unassembled WGS sequence"/>
</dbReference>
<dbReference type="EMBL" id="JAUKUC010000001">
    <property type="protein sequence ID" value="MDO1512269.1"/>
    <property type="molecule type" value="Genomic_DNA"/>
</dbReference>
<dbReference type="Pfam" id="PF20279">
    <property type="entry name" value="CTD12"/>
    <property type="match status" value="1"/>
</dbReference>
<dbReference type="RefSeq" id="WP_304435385.1">
    <property type="nucleotide sequence ID" value="NZ_JAUKUC010000001.1"/>
</dbReference>
<proteinExistence type="predicted"/>
<evidence type="ECO:0000313" key="2">
    <source>
        <dbReference type="EMBL" id="MDO1512269.1"/>
    </source>
</evidence>
<keyword evidence="3" id="KW-1185">Reference proteome</keyword>
<evidence type="ECO:0000313" key="3">
    <source>
        <dbReference type="Proteomes" id="UP001168579"/>
    </source>
</evidence>
<name>A0ABT8RMX0_9FLAO</name>
<reference evidence="2" key="2">
    <citation type="submission" date="2023-06" db="EMBL/GenBank/DDBJ databases">
        <authorList>
            <person name="Lucena T."/>
            <person name="Sun Q."/>
        </authorList>
    </citation>
    <scope>NUCLEOTIDE SEQUENCE</scope>
    <source>
        <strain evidence="2">CECT 8869</strain>
    </source>
</reference>
<organism evidence="2 3">
    <name type="scientific">Maribacter confluentis</name>
    <dbReference type="NCBI Taxonomy" id="1656093"/>
    <lineage>
        <taxon>Bacteria</taxon>
        <taxon>Pseudomonadati</taxon>
        <taxon>Bacteroidota</taxon>
        <taxon>Flavobacteriia</taxon>
        <taxon>Flavobacteriales</taxon>
        <taxon>Flavobacteriaceae</taxon>
        <taxon>Maribacter</taxon>
    </lineage>
</organism>
<reference evidence="2" key="1">
    <citation type="journal article" date="2014" name="Int. J. Syst. Evol. Microbiol.">
        <title>Complete genome of a new Firmicutes species belonging to the dominant human colonic microbiota ('Ruminococcus bicirculans') reveals two chromosomes and a selective capacity to utilize plant glucans.</title>
        <authorList>
            <consortium name="NISC Comparative Sequencing Program"/>
            <person name="Wegmann U."/>
            <person name="Louis P."/>
            <person name="Goesmann A."/>
            <person name="Henrissat B."/>
            <person name="Duncan S.H."/>
            <person name="Flint H.J."/>
        </authorList>
    </citation>
    <scope>NUCLEOTIDE SEQUENCE</scope>
    <source>
        <strain evidence="2">CECT 8869</strain>
    </source>
</reference>
<gene>
    <name evidence="2" type="ORF">Q2T41_06330</name>
</gene>
<dbReference type="InterPro" id="IPR046917">
    <property type="entry name" value="ABC-3C_CTD12"/>
</dbReference>
<feature type="domain" description="ABC-three component systems C-terminal" evidence="1">
    <location>
        <begin position="162"/>
        <end position="301"/>
    </location>
</feature>
<protein>
    <recommendedName>
        <fullName evidence="1">ABC-three component systems C-terminal domain-containing protein</fullName>
    </recommendedName>
</protein>
<accession>A0ABT8RMX0</accession>